<dbReference type="Gene3D" id="1.20.58.220">
    <property type="entry name" value="Phosphate transport system protein phou homolog 2, domain 2"/>
    <property type="match status" value="1"/>
</dbReference>
<sequence length="111" mass="12599">MNRLLNEKVEEFKKGVLKAGWFIEKMFRNSISSLVERNESLAREVIADEEVVDQMEVEIQEKAMEVLGLFSPIGKPLLTVTAGIRVAELIENIADKCHDIAKNVLELMEEP</sequence>
<feature type="non-terminal residue" evidence="2">
    <location>
        <position position="111"/>
    </location>
</feature>
<accession>A0A124FFY3</accession>
<dbReference type="PANTHER" id="PTHR42930">
    <property type="entry name" value="PHOSPHATE-SPECIFIC TRANSPORT SYSTEM ACCESSORY PROTEIN PHOU"/>
    <property type="match status" value="1"/>
</dbReference>
<dbReference type="GO" id="GO:0030643">
    <property type="term" value="P:intracellular phosphate ion homeostasis"/>
    <property type="evidence" value="ECO:0007669"/>
    <property type="project" value="InterPro"/>
</dbReference>
<protein>
    <submittedName>
        <fullName evidence="2">Phosphate-specific transport system accessory protein PhoU-like protein 2</fullName>
    </submittedName>
</protein>
<name>A0A124FFY3_9THEM</name>
<dbReference type="Proteomes" id="UP000058636">
    <property type="component" value="Unassembled WGS sequence"/>
</dbReference>
<evidence type="ECO:0000259" key="1">
    <source>
        <dbReference type="Pfam" id="PF01895"/>
    </source>
</evidence>
<dbReference type="InterPro" id="IPR038078">
    <property type="entry name" value="PhoU-like_sf"/>
</dbReference>
<feature type="domain" description="PhoU" evidence="1">
    <location>
        <begin position="17"/>
        <end position="104"/>
    </location>
</feature>
<evidence type="ECO:0000313" key="3">
    <source>
        <dbReference type="Proteomes" id="UP000058636"/>
    </source>
</evidence>
<reference evidence="2 3" key="1">
    <citation type="journal article" date="2015" name="MBio">
        <title>Genome-Resolved Metagenomic Analysis Reveals Roles for Candidate Phyla and Other Microbial Community Members in Biogeochemical Transformations in Oil Reservoirs.</title>
        <authorList>
            <person name="Hu P."/>
            <person name="Tom L."/>
            <person name="Singh A."/>
            <person name="Thomas B.C."/>
            <person name="Baker B.J."/>
            <person name="Piceno Y.M."/>
            <person name="Andersen G.L."/>
            <person name="Banfield J.F."/>
        </authorList>
    </citation>
    <scope>NUCLEOTIDE SEQUENCE [LARGE SCALE GENOMIC DNA]</scope>
    <source>
        <strain evidence="2">46_26</strain>
    </source>
</reference>
<comment type="caution">
    <text evidence="2">The sequence shown here is derived from an EMBL/GenBank/DDBJ whole genome shotgun (WGS) entry which is preliminary data.</text>
</comment>
<organism evidence="2 3">
    <name type="scientific">Thermotoga petrophila</name>
    <dbReference type="NCBI Taxonomy" id="93929"/>
    <lineage>
        <taxon>Bacteria</taxon>
        <taxon>Thermotogati</taxon>
        <taxon>Thermotogota</taxon>
        <taxon>Thermotogae</taxon>
        <taxon>Thermotogales</taxon>
        <taxon>Thermotogaceae</taxon>
        <taxon>Thermotoga</taxon>
    </lineage>
</organism>
<dbReference type="EMBL" id="LGFG01000073">
    <property type="protein sequence ID" value="KUK22931.1"/>
    <property type="molecule type" value="Genomic_DNA"/>
</dbReference>
<gene>
    <name evidence="2" type="ORF">XD57_0962</name>
</gene>
<dbReference type="InterPro" id="IPR028366">
    <property type="entry name" value="PhoU"/>
</dbReference>
<dbReference type="GO" id="GO:0045936">
    <property type="term" value="P:negative regulation of phosphate metabolic process"/>
    <property type="evidence" value="ECO:0007669"/>
    <property type="project" value="InterPro"/>
</dbReference>
<dbReference type="InterPro" id="IPR026022">
    <property type="entry name" value="PhoU_dom"/>
</dbReference>
<dbReference type="AlphaFoldDB" id="A0A124FFY3"/>
<dbReference type="PATRIC" id="fig|93930.3.peg.1817"/>
<dbReference type="PANTHER" id="PTHR42930:SF3">
    <property type="entry name" value="PHOSPHATE-SPECIFIC TRANSPORT SYSTEM ACCESSORY PROTEIN PHOU"/>
    <property type="match status" value="1"/>
</dbReference>
<dbReference type="Pfam" id="PF01895">
    <property type="entry name" value="PhoU"/>
    <property type="match status" value="1"/>
</dbReference>
<proteinExistence type="predicted"/>
<dbReference type="SUPFAM" id="SSF109755">
    <property type="entry name" value="PhoU-like"/>
    <property type="match status" value="1"/>
</dbReference>
<evidence type="ECO:0000313" key="2">
    <source>
        <dbReference type="EMBL" id="KUK22931.1"/>
    </source>
</evidence>